<dbReference type="GO" id="GO:0033567">
    <property type="term" value="P:DNA replication, Okazaki fragment processing"/>
    <property type="evidence" value="ECO:0007669"/>
    <property type="project" value="InterPro"/>
</dbReference>
<keyword evidence="8" id="KW-1185">Reference proteome</keyword>
<dbReference type="Gene3D" id="1.10.150.20">
    <property type="entry name" value="5' to 3' exonuclease, C-terminal subdomain"/>
    <property type="match status" value="1"/>
</dbReference>
<dbReference type="InterPro" id="IPR002421">
    <property type="entry name" value="5-3_exonuclease"/>
</dbReference>
<keyword evidence="2" id="KW-0378">Hydrolase</keyword>
<dbReference type="SUPFAM" id="SSF88723">
    <property type="entry name" value="PIN domain-like"/>
    <property type="match status" value="1"/>
</dbReference>
<feature type="domain" description="5'-3' exonuclease" evidence="6">
    <location>
        <begin position="3"/>
        <end position="255"/>
    </location>
</feature>
<evidence type="ECO:0000313" key="8">
    <source>
        <dbReference type="Proteomes" id="UP000295518"/>
    </source>
</evidence>
<dbReference type="PANTHER" id="PTHR42646">
    <property type="entry name" value="FLAP ENDONUCLEASE XNI"/>
    <property type="match status" value="1"/>
</dbReference>
<keyword evidence="3" id="KW-0238">DNA-binding</keyword>
<dbReference type="EMBL" id="SNWN01000012">
    <property type="protein sequence ID" value="TDO19921.1"/>
    <property type="molecule type" value="Genomic_DNA"/>
</dbReference>
<evidence type="ECO:0000256" key="3">
    <source>
        <dbReference type="ARBA" id="ARBA00023125"/>
    </source>
</evidence>
<dbReference type="InterPro" id="IPR020046">
    <property type="entry name" value="5-3_exonucl_a-hlix_arch_N"/>
</dbReference>
<evidence type="ECO:0000313" key="7">
    <source>
        <dbReference type="EMBL" id="TDO19921.1"/>
    </source>
</evidence>
<dbReference type="OrthoDB" id="9806424at2"/>
<evidence type="ECO:0000256" key="4">
    <source>
        <dbReference type="ARBA" id="ARBA00049957"/>
    </source>
</evidence>
<reference evidence="7 8" key="1">
    <citation type="submission" date="2019-03" db="EMBL/GenBank/DDBJ databases">
        <title>Genomic Encyclopedia of Archaeal and Bacterial Type Strains, Phase II (KMG-II): from individual species to whole genera.</title>
        <authorList>
            <person name="Goeker M."/>
        </authorList>
    </citation>
    <scope>NUCLEOTIDE SEQUENCE [LARGE SCALE GENOMIC DNA]</scope>
    <source>
        <strain evidence="7 8">ATCC 700618</strain>
    </source>
</reference>
<dbReference type="InterPro" id="IPR036279">
    <property type="entry name" value="5-3_exonuclease_C_sf"/>
</dbReference>
<dbReference type="AlphaFoldDB" id="A0A4R6IE26"/>
<comment type="caution">
    <text evidence="7">The sequence shown here is derived from an EMBL/GenBank/DDBJ whole genome shotgun (WGS) entry which is preliminary data.</text>
</comment>
<dbReference type="InterPro" id="IPR038969">
    <property type="entry name" value="FEN"/>
</dbReference>
<dbReference type="InterPro" id="IPR008918">
    <property type="entry name" value="HhH2"/>
</dbReference>
<accession>A0A4R6IE26</accession>
<sequence length="285" mass="32572">MNKRILLIDGMYLAFRSFYGSQAASQFSSTPHFFFNSLISLIKNTNPDYLYIAIDLPGKTWRHKIYDEYKAGRVETPEGFREDLKKIYQLLEASNFKFGGAAEFEADDIIATLATKADSQDYVFVFSKDQDLLQLVSPNCSVLHDTNFNVVINHEDFMEVYGMVPDQVPDYKGLAGDSSDNLKGVAGIGKVTALKLLNKFQTLENIYENIFDEFISSSIRAKLVQDKESALFCKKMATLVRDVKLDFDFNDIKLNIVFDEPVQEMFTELKTVSRQLKKLYDSNNR</sequence>
<dbReference type="CDD" id="cd09898">
    <property type="entry name" value="H3TH_53EXO"/>
    <property type="match status" value="1"/>
</dbReference>
<dbReference type="InterPro" id="IPR029060">
    <property type="entry name" value="PIN-like_dom_sf"/>
</dbReference>
<gene>
    <name evidence="7" type="ORF">EI74_0561</name>
</gene>
<comment type="function">
    <text evidence="4">5'-3' exonuclease acting preferentially on double-stranded DNA.</text>
</comment>
<evidence type="ECO:0000259" key="6">
    <source>
        <dbReference type="SMART" id="SM00475"/>
    </source>
</evidence>
<dbReference type="Pfam" id="PF01367">
    <property type="entry name" value="5_3_exonuc"/>
    <property type="match status" value="1"/>
</dbReference>
<dbReference type="GO" id="GO:0003677">
    <property type="term" value="F:DNA binding"/>
    <property type="evidence" value="ECO:0007669"/>
    <property type="project" value="UniProtKB-KW"/>
</dbReference>
<keyword evidence="1" id="KW-0540">Nuclease</keyword>
<dbReference type="CDD" id="cd09859">
    <property type="entry name" value="PIN_53EXO"/>
    <property type="match status" value="1"/>
</dbReference>
<protein>
    <recommendedName>
        <fullName evidence="5">5'-3' exonuclease</fullName>
    </recommendedName>
</protein>
<dbReference type="SMART" id="SM00475">
    <property type="entry name" value="53EXOc"/>
    <property type="match status" value="1"/>
</dbReference>
<dbReference type="Proteomes" id="UP000295518">
    <property type="component" value="Unassembled WGS sequence"/>
</dbReference>
<dbReference type="PANTHER" id="PTHR42646:SF2">
    <property type="entry name" value="5'-3' EXONUCLEASE FAMILY PROTEIN"/>
    <property type="match status" value="1"/>
</dbReference>
<dbReference type="RefSeq" id="WP_094254722.1">
    <property type="nucleotide sequence ID" value="NZ_NNCE01000004.1"/>
</dbReference>
<dbReference type="InterPro" id="IPR020045">
    <property type="entry name" value="DNA_polI_H3TH"/>
</dbReference>
<evidence type="ECO:0000256" key="5">
    <source>
        <dbReference type="ARBA" id="ARBA00050026"/>
    </source>
</evidence>
<name>A0A4R6IE26_9MOLU</name>
<dbReference type="Gene3D" id="3.40.50.1010">
    <property type="entry name" value="5'-nuclease"/>
    <property type="match status" value="1"/>
</dbReference>
<dbReference type="FunFam" id="1.10.150.20:FF:000003">
    <property type="entry name" value="DNA polymerase I"/>
    <property type="match status" value="1"/>
</dbReference>
<dbReference type="SUPFAM" id="SSF47807">
    <property type="entry name" value="5' to 3' exonuclease, C-terminal subdomain"/>
    <property type="match status" value="1"/>
</dbReference>
<evidence type="ECO:0000256" key="2">
    <source>
        <dbReference type="ARBA" id="ARBA00022801"/>
    </source>
</evidence>
<dbReference type="GO" id="GO:0008409">
    <property type="term" value="F:5'-3' exonuclease activity"/>
    <property type="evidence" value="ECO:0007669"/>
    <property type="project" value="InterPro"/>
</dbReference>
<evidence type="ECO:0000256" key="1">
    <source>
        <dbReference type="ARBA" id="ARBA00022722"/>
    </source>
</evidence>
<dbReference type="Pfam" id="PF02739">
    <property type="entry name" value="5_3_exonuc_N"/>
    <property type="match status" value="1"/>
</dbReference>
<proteinExistence type="predicted"/>
<organism evidence="7 8">
    <name type="scientific">Mycoplasma testudineum</name>
    <dbReference type="NCBI Taxonomy" id="244584"/>
    <lineage>
        <taxon>Bacteria</taxon>
        <taxon>Bacillati</taxon>
        <taxon>Mycoplasmatota</taxon>
        <taxon>Mollicutes</taxon>
        <taxon>Mycoplasmataceae</taxon>
        <taxon>Mycoplasma</taxon>
    </lineage>
</organism>
<dbReference type="GO" id="GO:0017108">
    <property type="term" value="F:5'-flap endonuclease activity"/>
    <property type="evidence" value="ECO:0007669"/>
    <property type="project" value="InterPro"/>
</dbReference>
<dbReference type="SMART" id="SM00279">
    <property type="entry name" value="HhH2"/>
    <property type="match status" value="1"/>
</dbReference>